<evidence type="ECO:0000256" key="6">
    <source>
        <dbReference type="ARBA" id="ARBA00023163"/>
    </source>
</evidence>
<dbReference type="SUPFAM" id="SSF46785">
    <property type="entry name" value="Winged helix' DNA-binding domain"/>
    <property type="match status" value="1"/>
</dbReference>
<gene>
    <name evidence="9" type="ORF">EQF91_01955</name>
</gene>
<keyword evidence="7" id="KW-0479">Metal-binding</keyword>
<feature type="binding site" evidence="7">
    <location>
        <position position="128"/>
    </location>
    <ligand>
        <name>Zn(2+)</name>
        <dbReference type="ChEBI" id="CHEBI:29105"/>
    </ligand>
</feature>
<dbReference type="PANTHER" id="PTHR33202">
    <property type="entry name" value="ZINC UPTAKE REGULATION PROTEIN"/>
    <property type="match status" value="1"/>
</dbReference>
<evidence type="ECO:0000313" key="10">
    <source>
        <dbReference type="Proteomes" id="UP000297454"/>
    </source>
</evidence>
<evidence type="ECO:0000256" key="4">
    <source>
        <dbReference type="ARBA" id="ARBA00023015"/>
    </source>
</evidence>
<dbReference type="RefSeq" id="WP_134711630.1">
    <property type="nucleotide sequence ID" value="NZ_CP119081.1"/>
</dbReference>
<feature type="binding site" evidence="7">
    <location>
        <position position="125"/>
    </location>
    <ligand>
        <name>Zn(2+)</name>
        <dbReference type="ChEBI" id="CHEBI:29105"/>
    </ligand>
</feature>
<dbReference type="GO" id="GO:1900376">
    <property type="term" value="P:regulation of secondary metabolite biosynthetic process"/>
    <property type="evidence" value="ECO:0007669"/>
    <property type="project" value="TreeGrafter"/>
</dbReference>
<dbReference type="PANTHER" id="PTHR33202:SF7">
    <property type="entry name" value="FERRIC UPTAKE REGULATION PROTEIN"/>
    <property type="match status" value="1"/>
</dbReference>
<name>A0A4R9C3U1_9FIRM</name>
<keyword evidence="6" id="KW-0804">Transcription</keyword>
<evidence type="ECO:0000313" key="9">
    <source>
        <dbReference type="EMBL" id="TFF67142.1"/>
    </source>
</evidence>
<keyword evidence="5" id="KW-0238">DNA-binding</keyword>
<dbReference type="AlphaFoldDB" id="A0A4R9C3U1"/>
<keyword evidence="3 7" id="KW-0862">Zinc</keyword>
<evidence type="ECO:0000256" key="5">
    <source>
        <dbReference type="ARBA" id="ARBA00023125"/>
    </source>
</evidence>
<comment type="similarity">
    <text evidence="1">Belongs to the Fur family.</text>
</comment>
<dbReference type="Proteomes" id="UP000297454">
    <property type="component" value="Unassembled WGS sequence"/>
</dbReference>
<dbReference type="Pfam" id="PF01475">
    <property type="entry name" value="FUR"/>
    <property type="match status" value="1"/>
</dbReference>
<evidence type="ECO:0000256" key="8">
    <source>
        <dbReference type="PIRSR" id="PIRSR602481-2"/>
    </source>
</evidence>
<keyword evidence="10" id="KW-1185">Reference proteome</keyword>
<accession>A0A4R9C3U1</accession>
<dbReference type="GO" id="GO:0045892">
    <property type="term" value="P:negative regulation of DNA-templated transcription"/>
    <property type="evidence" value="ECO:0007669"/>
    <property type="project" value="TreeGrafter"/>
</dbReference>
<evidence type="ECO:0000256" key="7">
    <source>
        <dbReference type="PIRSR" id="PIRSR602481-1"/>
    </source>
</evidence>
<sequence>MDILKNHGLKSTKTRLTILELLEKNSPLSAEQIYENLKDEKIKISSIYRNLSTFLEAGLVLKSVGMDNISYYQLNSSHHKHQLICTNCKKTIIIDDCPIHKIEKELEKNTGFKITSHNFEFSGICEDCQKNIK</sequence>
<keyword evidence="2" id="KW-0678">Repressor</keyword>
<dbReference type="GO" id="GO:0008270">
    <property type="term" value="F:zinc ion binding"/>
    <property type="evidence" value="ECO:0007669"/>
    <property type="project" value="TreeGrafter"/>
</dbReference>
<comment type="cofactor">
    <cofactor evidence="7">
        <name>Zn(2+)</name>
        <dbReference type="ChEBI" id="CHEBI:29105"/>
    </cofactor>
    <text evidence="7">Binds 1 zinc ion per subunit.</text>
</comment>
<feature type="binding site" evidence="7">
    <location>
        <position position="85"/>
    </location>
    <ligand>
        <name>Zn(2+)</name>
        <dbReference type="ChEBI" id="CHEBI:29105"/>
    </ligand>
</feature>
<evidence type="ECO:0000256" key="3">
    <source>
        <dbReference type="ARBA" id="ARBA00022833"/>
    </source>
</evidence>
<proteinExistence type="inferred from homology"/>
<dbReference type="InterPro" id="IPR043135">
    <property type="entry name" value="Fur_C"/>
</dbReference>
<keyword evidence="4" id="KW-0805">Transcription regulation</keyword>
<dbReference type="GeneID" id="97030811"/>
<evidence type="ECO:0000256" key="2">
    <source>
        <dbReference type="ARBA" id="ARBA00022491"/>
    </source>
</evidence>
<dbReference type="EMBL" id="SCFR01000004">
    <property type="protein sequence ID" value="TFF67142.1"/>
    <property type="molecule type" value="Genomic_DNA"/>
</dbReference>
<comment type="caution">
    <text evidence="9">The sequence shown here is derived from an EMBL/GenBank/DDBJ whole genome shotgun (WGS) entry which is preliminary data.</text>
</comment>
<keyword evidence="8" id="KW-0408">Iron</keyword>
<feature type="binding site" evidence="7">
    <location>
        <position position="88"/>
    </location>
    <ligand>
        <name>Zn(2+)</name>
        <dbReference type="ChEBI" id="CHEBI:29105"/>
    </ligand>
</feature>
<dbReference type="GO" id="GO:0003700">
    <property type="term" value="F:DNA-binding transcription factor activity"/>
    <property type="evidence" value="ECO:0007669"/>
    <property type="project" value="InterPro"/>
</dbReference>
<dbReference type="GO" id="GO:0000976">
    <property type="term" value="F:transcription cis-regulatory region binding"/>
    <property type="evidence" value="ECO:0007669"/>
    <property type="project" value="TreeGrafter"/>
</dbReference>
<dbReference type="Gene3D" id="3.30.1490.190">
    <property type="match status" value="1"/>
</dbReference>
<dbReference type="OrthoDB" id="8659436at2"/>
<organism evidence="9 10">
    <name type="scientific">Helcococcus ovis</name>
    <dbReference type="NCBI Taxonomy" id="72026"/>
    <lineage>
        <taxon>Bacteria</taxon>
        <taxon>Bacillati</taxon>
        <taxon>Bacillota</taxon>
        <taxon>Tissierellia</taxon>
        <taxon>Tissierellales</taxon>
        <taxon>Peptoniphilaceae</taxon>
        <taxon>Helcococcus</taxon>
    </lineage>
</organism>
<protein>
    <submittedName>
        <fullName evidence="9">Transcriptional repressor</fullName>
    </submittedName>
</protein>
<dbReference type="InterPro" id="IPR002481">
    <property type="entry name" value="FUR"/>
</dbReference>
<dbReference type="InterPro" id="IPR036390">
    <property type="entry name" value="WH_DNA-bd_sf"/>
</dbReference>
<dbReference type="InterPro" id="IPR036388">
    <property type="entry name" value="WH-like_DNA-bd_sf"/>
</dbReference>
<evidence type="ECO:0000256" key="1">
    <source>
        <dbReference type="ARBA" id="ARBA00007957"/>
    </source>
</evidence>
<feature type="binding site" evidence="8">
    <location>
        <position position="79"/>
    </location>
    <ligand>
        <name>Fe cation</name>
        <dbReference type="ChEBI" id="CHEBI:24875"/>
    </ligand>
</feature>
<feature type="binding site" evidence="8">
    <location>
        <position position="117"/>
    </location>
    <ligand>
        <name>Fe cation</name>
        <dbReference type="ChEBI" id="CHEBI:24875"/>
    </ligand>
</feature>
<comment type="cofactor">
    <cofactor evidence="8">
        <name>Mn(2+)</name>
        <dbReference type="ChEBI" id="CHEBI:29035"/>
    </cofactor>
    <cofactor evidence="8">
        <name>Fe(2+)</name>
        <dbReference type="ChEBI" id="CHEBI:29033"/>
    </cofactor>
    <text evidence="8">Binds 1 Mn(2+) or Fe(2+) ion per subunit.</text>
</comment>
<dbReference type="Gene3D" id="1.10.10.10">
    <property type="entry name" value="Winged helix-like DNA-binding domain superfamily/Winged helix DNA-binding domain"/>
    <property type="match status" value="1"/>
</dbReference>
<dbReference type="CDD" id="cd07153">
    <property type="entry name" value="Fur_like"/>
    <property type="match status" value="1"/>
</dbReference>
<reference evidence="9 10" key="1">
    <citation type="submission" date="2019-01" db="EMBL/GenBank/DDBJ databases">
        <title>Draft Genome Sequences of Helcococcus ovis Strains Isolated from the Uterus and Vagina of Dairy Cows with Metritis.</title>
        <authorList>
            <person name="Cunha F."/>
            <person name="Jeon S.J."/>
            <person name="Kutzer P."/>
            <person name="Galvao K.N."/>
        </authorList>
    </citation>
    <scope>NUCLEOTIDE SEQUENCE [LARGE SCALE GENOMIC DNA]</scope>
    <source>
        <strain evidence="9 10">KG-37</strain>
    </source>
</reference>